<dbReference type="eggNOG" id="ENOG5033A46">
    <property type="taxonomic scope" value="Bacteria"/>
</dbReference>
<keyword evidence="1" id="KW-0472">Membrane</keyword>
<evidence type="ECO:0000313" key="4">
    <source>
        <dbReference type="Proteomes" id="UP000005442"/>
    </source>
</evidence>
<feature type="transmembrane region" description="Helical" evidence="1">
    <location>
        <begin position="20"/>
        <end position="41"/>
    </location>
</feature>
<dbReference type="InterPro" id="IPR025241">
    <property type="entry name" value="DUF4190"/>
</dbReference>
<dbReference type="Pfam" id="PF13828">
    <property type="entry name" value="DUF4190"/>
    <property type="match status" value="1"/>
</dbReference>
<proteinExistence type="predicted"/>
<dbReference type="AlphaFoldDB" id="G8RVQ5"/>
<accession>G8RVQ5</accession>
<organism evidence="3 4">
    <name type="scientific">Mycolicibacterium rhodesiae (strain NBB3)</name>
    <name type="common">Mycobacterium rhodesiae</name>
    <dbReference type="NCBI Taxonomy" id="710685"/>
    <lineage>
        <taxon>Bacteria</taxon>
        <taxon>Bacillati</taxon>
        <taxon>Actinomycetota</taxon>
        <taxon>Actinomycetes</taxon>
        <taxon>Mycobacteriales</taxon>
        <taxon>Mycobacteriaceae</taxon>
        <taxon>Mycolicibacterium</taxon>
    </lineage>
</organism>
<feature type="transmembrane region" description="Helical" evidence="1">
    <location>
        <begin position="62"/>
        <end position="87"/>
    </location>
</feature>
<dbReference type="EMBL" id="CP003169">
    <property type="protein sequence ID" value="AEV75488.1"/>
    <property type="molecule type" value="Genomic_DNA"/>
</dbReference>
<dbReference type="KEGG" id="mrh:MycrhN_5009"/>
<name>G8RVQ5_MYCRN</name>
<keyword evidence="4" id="KW-1185">Reference proteome</keyword>
<evidence type="ECO:0000259" key="2">
    <source>
        <dbReference type="Pfam" id="PF13828"/>
    </source>
</evidence>
<reference evidence="3 4" key="1">
    <citation type="submission" date="2011-12" db="EMBL/GenBank/DDBJ databases">
        <title>Complete sequence of Mycobacterium rhodesiae NBB3.</title>
        <authorList>
            <consortium name="US DOE Joint Genome Institute"/>
            <person name="Lucas S."/>
            <person name="Han J."/>
            <person name="Lapidus A."/>
            <person name="Cheng J.-F."/>
            <person name="Goodwin L."/>
            <person name="Pitluck S."/>
            <person name="Peters L."/>
            <person name="Mikhailova N."/>
            <person name="Gu W."/>
            <person name="Detter J.C."/>
            <person name="Han C."/>
            <person name="Tapia R."/>
            <person name="Land M."/>
            <person name="Hauser L."/>
            <person name="Kyrpides N."/>
            <person name="Ivanova N."/>
            <person name="Pagani I."/>
            <person name="Mattes T."/>
            <person name="Holmes A."/>
            <person name="Rutledge P."/>
            <person name="Paulsen I."/>
            <person name="Coleman N."/>
            <person name="Woyke T."/>
        </authorList>
    </citation>
    <scope>NUCLEOTIDE SEQUENCE [LARGE SCALE GENOMIC DNA]</scope>
    <source>
        <strain evidence="3 4">NBB3</strain>
    </source>
</reference>
<feature type="domain" description="DUF4190" evidence="2">
    <location>
        <begin position="23"/>
        <end position="76"/>
    </location>
</feature>
<protein>
    <recommendedName>
        <fullName evidence="2">DUF4190 domain-containing protein</fullName>
    </recommendedName>
</protein>
<dbReference type="Proteomes" id="UP000005442">
    <property type="component" value="Chromosome"/>
</dbReference>
<dbReference type="STRING" id="710685.MycrhN_5009"/>
<evidence type="ECO:0000313" key="3">
    <source>
        <dbReference type="EMBL" id="AEV75488.1"/>
    </source>
</evidence>
<dbReference type="PATRIC" id="fig|710685.3.peg.5024"/>
<gene>
    <name evidence="3" type="ordered locus">MycrhN_5009</name>
</gene>
<keyword evidence="1" id="KW-1133">Transmembrane helix</keyword>
<dbReference type="RefSeq" id="WP_014213231.1">
    <property type="nucleotide sequence ID" value="NC_016604.1"/>
</dbReference>
<dbReference type="HOGENOM" id="CLU_126534_4_1_11"/>
<keyword evidence="1" id="KW-0812">Transmembrane</keyword>
<sequence length="90" mass="9149">MTYPNQSSAPPPVYVAAPPTNGMAIAALILVFFFFPLGIVFGHVARGQIKRTGEGGRGLATAALIIGYLQVALTVAVVGVAAVLVALGAR</sequence>
<evidence type="ECO:0000256" key="1">
    <source>
        <dbReference type="SAM" id="Phobius"/>
    </source>
</evidence>